<evidence type="ECO:0000313" key="2">
    <source>
        <dbReference type="Proteomes" id="UP000460272"/>
    </source>
</evidence>
<dbReference type="AlphaFoldDB" id="A0A6P2BKU6"/>
<reference evidence="1 2" key="1">
    <citation type="submission" date="2018-11" db="EMBL/GenBank/DDBJ databases">
        <title>Trebonia kvetii gen.nov., sp.nov., a novel acidophilic actinobacterium, and proposal of the new actinobacterial family Treboniaceae fam. nov.</title>
        <authorList>
            <person name="Rapoport D."/>
            <person name="Sagova-Mareckova M."/>
            <person name="Sedlacek I."/>
            <person name="Provaznik J."/>
            <person name="Kralova S."/>
            <person name="Pavlinic D."/>
            <person name="Benes V."/>
            <person name="Kopecky J."/>
        </authorList>
    </citation>
    <scope>NUCLEOTIDE SEQUENCE [LARGE SCALE GENOMIC DNA]</scope>
    <source>
        <strain evidence="1 2">15Tr583</strain>
    </source>
</reference>
<proteinExistence type="predicted"/>
<gene>
    <name evidence="1" type="ORF">EAS64_42150</name>
</gene>
<organism evidence="1 2">
    <name type="scientific">Trebonia kvetii</name>
    <dbReference type="NCBI Taxonomy" id="2480626"/>
    <lineage>
        <taxon>Bacteria</taxon>
        <taxon>Bacillati</taxon>
        <taxon>Actinomycetota</taxon>
        <taxon>Actinomycetes</taxon>
        <taxon>Streptosporangiales</taxon>
        <taxon>Treboniaceae</taxon>
        <taxon>Trebonia</taxon>
    </lineage>
</organism>
<sequence length="90" mass="9089">MDDLLGDRGPVDVEGVASDAYDLGCVREVDALARGGPQGAADGAAVRAVSAAVVRGGGIAFCLDLVEDGALESRGVALDDYLELVRQSGL</sequence>
<dbReference type="RefSeq" id="WP_145862339.1">
    <property type="nucleotide sequence ID" value="NZ_RPFW01000014.1"/>
</dbReference>
<name>A0A6P2BKU6_9ACTN</name>
<dbReference type="Proteomes" id="UP000460272">
    <property type="component" value="Unassembled WGS sequence"/>
</dbReference>
<dbReference type="EMBL" id="RPFW01000014">
    <property type="protein sequence ID" value="TVY99046.1"/>
    <property type="molecule type" value="Genomic_DNA"/>
</dbReference>
<evidence type="ECO:0000313" key="1">
    <source>
        <dbReference type="EMBL" id="TVY99046.1"/>
    </source>
</evidence>
<comment type="caution">
    <text evidence="1">The sequence shown here is derived from an EMBL/GenBank/DDBJ whole genome shotgun (WGS) entry which is preliminary data.</text>
</comment>
<protein>
    <submittedName>
        <fullName evidence="1">Uncharacterized protein</fullName>
    </submittedName>
</protein>
<keyword evidence="2" id="KW-1185">Reference proteome</keyword>
<accession>A0A6P2BKU6</accession>